<dbReference type="Proteomes" id="UP000823775">
    <property type="component" value="Unassembled WGS sequence"/>
</dbReference>
<name>A0ABS8W315_DATST</name>
<gene>
    <name evidence="2" type="primary">ATP8</name>
    <name evidence="2" type="ORF">HAX54_043913</name>
</gene>
<dbReference type="PANTHER" id="PTHR36816">
    <property type="entry name" value="ATP SYNTHASE PROTEIN YMF19"/>
    <property type="match status" value="1"/>
</dbReference>
<proteinExistence type="predicted"/>
<feature type="domain" description="ATP synthase YMF19 uncharacterised C-terminal" evidence="1">
    <location>
        <begin position="76"/>
        <end position="111"/>
    </location>
</feature>
<reference evidence="2 3" key="1">
    <citation type="journal article" date="2021" name="BMC Genomics">
        <title>Datura genome reveals duplications of psychoactive alkaloid biosynthetic genes and high mutation rate following tissue culture.</title>
        <authorList>
            <person name="Rajewski A."/>
            <person name="Carter-House D."/>
            <person name="Stajich J."/>
            <person name="Litt A."/>
        </authorList>
    </citation>
    <scope>NUCLEOTIDE SEQUENCE [LARGE SCALE GENOMIC DNA]</scope>
    <source>
        <strain evidence="2">AR-01</strain>
    </source>
</reference>
<evidence type="ECO:0000313" key="2">
    <source>
        <dbReference type="EMBL" id="MCE2056006.1"/>
    </source>
</evidence>
<dbReference type="InterPro" id="IPR044975">
    <property type="entry name" value="YMF19-like"/>
</dbReference>
<sequence length="188" mass="21552">MEMEYLGSANSKLRNQLVSHRENKIGADGPNSLEDILRKGFSTGVSYMYSSLFEVSQCNCLTPSTSWEKEEDDFTISCFGEISRLTRNGRNILYLISKSVHRNPGWVINARVARIEVKVRFGTHIGILFFDRRRKSSLSYFSLTYLRRVRRDLHVLAGLHIFLNVRTSIQCLPFDLLPGRLNTSNLST</sequence>
<evidence type="ECO:0000259" key="1">
    <source>
        <dbReference type="Pfam" id="PF06449"/>
    </source>
</evidence>
<dbReference type="PANTHER" id="PTHR36816:SF1">
    <property type="entry name" value="ATP SYNTHASE PROTEIN YMF19"/>
    <property type="match status" value="1"/>
</dbReference>
<dbReference type="Pfam" id="PF06449">
    <property type="entry name" value="YMF19_C"/>
    <property type="match status" value="1"/>
</dbReference>
<dbReference type="InterPro" id="IPR009455">
    <property type="entry name" value="YMF19"/>
</dbReference>
<evidence type="ECO:0000313" key="3">
    <source>
        <dbReference type="Proteomes" id="UP000823775"/>
    </source>
</evidence>
<organism evidence="2 3">
    <name type="scientific">Datura stramonium</name>
    <name type="common">Jimsonweed</name>
    <name type="synonym">Common thornapple</name>
    <dbReference type="NCBI Taxonomy" id="4076"/>
    <lineage>
        <taxon>Eukaryota</taxon>
        <taxon>Viridiplantae</taxon>
        <taxon>Streptophyta</taxon>
        <taxon>Embryophyta</taxon>
        <taxon>Tracheophyta</taxon>
        <taxon>Spermatophyta</taxon>
        <taxon>Magnoliopsida</taxon>
        <taxon>eudicotyledons</taxon>
        <taxon>Gunneridae</taxon>
        <taxon>Pentapetalae</taxon>
        <taxon>asterids</taxon>
        <taxon>lamiids</taxon>
        <taxon>Solanales</taxon>
        <taxon>Solanaceae</taxon>
        <taxon>Solanoideae</taxon>
        <taxon>Datureae</taxon>
        <taxon>Datura</taxon>
    </lineage>
</organism>
<protein>
    <submittedName>
        <fullName evidence="2">ATP synthase subunit 8</fullName>
    </submittedName>
</protein>
<comment type="caution">
    <text evidence="2">The sequence shown here is derived from an EMBL/GenBank/DDBJ whole genome shotgun (WGS) entry which is preliminary data.</text>
</comment>
<dbReference type="EMBL" id="JACEIK010006637">
    <property type="protein sequence ID" value="MCE2056006.1"/>
    <property type="molecule type" value="Genomic_DNA"/>
</dbReference>
<accession>A0ABS8W315</accession>
<keyword evidence="3" id="KW-1185">Reference proteome</keyword>